<dbReference type="InterPro" id="IPR050465">
    <property type="entry name" value="UPF0194_transport"/>
</dbReference>
<dbReference type="PANTHER" id="PTHR32347">
    <property type="entry name" value="EFFLUX SYSTEM COMPONENT YKNX-RELATED"/>
    <property type="match status" value="1"/>
</dbReference>
<name>A0ABS4FYX2_9BACL</name>
<keyword evidence="4" id="KW-0812">Transmembrane</keyword>
<proteinExistence type="predicted"/>
<dbReference type="InterPro" id="IPR011053">
    <property type="entry name" value="Single_hybrid_motif"/>
</dbReference>
<evidence type="ECO:0000256" key="2">
    <source>
        <dbReference type="ARBA" id="ARBA00023054"/>
    </source>
</evidence>
<dbReference type="InterPro" id="IPR058627">
    <property type="entry name" value="MdtA-like_C"/>
</dbReference>
<comment type="subcellular location">
    <subcellularLocation>
        <location evidence="1">Cell envelope</location>
    </subcellularLocation>
</comment>
<dbReference type="Gene3D" id="2.40.420.20">
    <property type="match status" value="1"/>
</dbReference>
<feature type="region of interest" description="Disordered" evidence="3">
    <location>
        <begin position="281"/>
        <end position="300"/>
    </location>
</feature>
<dbReference type="Proteomes" id="UP001519272">
    <property type="component" value="Unassembled WGS sequence"/>
</dbReference>
<gene>
    <name evidence="6" type="ORF">J2Z32_004415</name>
</gene>
<dbReference type="Gene3D" id="2.40.30.170">
    <property type="match status" value="1"/>
</dbReference>
<dbReference type="RefSeq" id="WP_210091310.1">
    <property type="nucleotide sequence ID" value="NZ_JAGGKG010000033.1"/>
</dbReference>
<dbReference type="Pfam" id="PF25967">
    <property type="entry name" value="RND-MFP_C"/>
    <property type="match status" value="1"/>
</dbReference>
<dbReference type="SUPFAM" id="SSF51230">
    <property type="entry name" value="Single hybrid motif"/>
    <property type="match status" value="1"/>
</dbReference>
<dbReference type="PANTHER" id="PTHR32347:SF14">
    <property type="entry name" value="EFFLUX SYSTEM COMPONENT YKNX-RELATED"/>
    <property type="match status" value="1"/>
</dbReference>
<feature type="domain" description="Multidrug resistance protein MdtA-like C-terminal permuted SH3" evidence="5">
    <location>
        <begin position="215"/>
        <end position="269"/>
    </location>
</feature>
<reference evidence="6 7" key="1">
    <citation type="submission" date="2021-03" db="EMBL/GenBank/DDBJ databases">
        <title>Genomic Encyclopedia of Type Strains, Phase IV (KMG-IV): sequencing the most valuable type-strain genomes for metagenomic binning, comparative biology and taxonomic classification.</title>
        <authorList>
            <person name="Goeker M."/>
        </authorList>
    </citation>
    <scope>NUCLEOTIDE SEQUENCE [LARGE SCALE GENOMIC DNA]</scope>
    <source>
        <strain evidence="6 7">DSM 14349</strain>
    </source>
</reference>
<organism evidence="6 7">
    <name type="scientific">Paenibacillus turicensis</name>
    <dbReference type="NCBI Taxonomy" id="160487"/>
    <lineage>
        <taxon>Bacteria</taxon>
        <taxon>Bacillati</taxon>
        <taxon>Bacillota</taxon>
        <taxon>Bacilli</taxon>
        <taxon>Bacillales</taxon>
        <taxon>Paenibacillaceae</taxon>
        <taxon>Paenibacillus</taxon>
    </lineage>
</organism>
<sequence length="300" mass="32072">MSGKRKSKAKKWIGIGLVIVIVGGIAAMQWMKPEASAYEQVKAEKGDIATIYSFSGNVETKNRQNVVADKMLQVSDIKVAEGDLVEEGDTLLTTTSGEKIKAKINGEVVSIAVEDQAQVMAGSPLMNIVDYDHLKVNVKVDEYDITSMKEGKEATVKLSALNKEVQGTIQSVAKEGEIVNGITFFMASIDLKKDKDIKIGMSAEVQLPGESAKGVVTLPMSAISFEDNNQPYVFKQGKDNKEIKTVIETGINDGTKVEVKKGIAAGETILYKKVSSGGTGFSGRPGAMGSMRNGAGSDQQ</sequence>
<evidence type="ECO:0000313" key="7">
    <source>
        <dbReference type="Proteomes" id="UP001519272"/>
    </source>
</evidence>
<evidence type="ECO:0000256" key="3">
    <source>
        <dbReference type="SAM" id="MobiDB-lite"/>
    </source>
</evidence>
<feature type="transmembrane region" description="Helical" evidence="4">
    <location>
        <begin position="12"/>
        <end position="31"/>
    </location>
</feature>
<evidence type="ECO:0000256" key="1">
    <source>
        <dbReference type="ARBA" id="ARBA00004196"/>
    </source>
</evidence>
<dbReference type="Gene3D" id="2.40.50.100">
    <property type="match status" value="1"/>
</dbReference>
<keyword evidence="4" id="KW-0472">Membrane</keyword>
<evidence type="ECO:0000256" key="4">
    <source>
        <dbReference type="SAM" id="Phobius"/>
    </source>
</evidence>
<keyword evidence="7" id="KW-1185">Reference proteome</keyword>
<protein>
    <submittedName>
        <fullName evidence="6">HlyD family secretion protein</fullName>
    </submittedName>
</protein>
<accession>A0ABS4FYX2</accession>
<evidence type="ECO:0000259" key="5">
    <source>
        <dbReference type="Pfam" id="PF25967"/>
    </source>
</evidence>
<keyword evidence="2" id="KW-0175">Coiled coil</keyword>
<dbReference type="EMBL" id="JAGGKG010000033">
    <property type="protein sequence ID" value="MBP1907734.1"/>
    <property type="molecule type" value="Genomic_DNA"/>
</dbReference>
<evidence type="ECO:0000313" key="6">
    <source>
        <dbReference type="EMBL" id="MBP1907734.1"/>
    </source>
</evidence>
<keyword evidence="4" id="KW-1133">Transmembrane helix</keyword>
<comment type="caution">
    <text evidence="6">The sequence shown here is derived from an EMBL/GenBank/DDBJ whole genome shotgun (WGS) entry which is preliminary data.</text>
</comment>